<gene>
    <name evidence="9" type="ORF">J2S44_007832</name>
</gene>
<dbReference type="PANTHER" id="PTHR42718:SF46">
    <property type="entry name" value="BLR6921 PROTEIN"/>
    <property type="match status" value="1"/>
</dbReference>
<dbReference type="RefSeq" id="WP_310425028.1">
    <property type="nucleotide sequence ID" value="NZ_JAVDYC010000001.1"/>
</dbReference>
<dbReference type="CDD" id="cd17321">
    <property type="entry name" value="MFS_MMR_MDR_like"/>
    <property type="match status" value="1"/>
</dbReference>
<evidence type="ECO:0000256" key="5">
    <source>
        <dbReference type="ARBA" id="ARBA00022989"/>
    </source>
</evidence>
<keyword evidence="2" id="KW-0813">Transport</keyword>
<evidence type="ECO:0000256" key="6">
    <source>
        <dbReference type="ARBA" id="ARBA00023136"/>
    </source>
</evidence>
<feature type="transmembrane region" description="Helical" evidence="7">
    <location>
        <begin position="238"/>
        <end position="262"/>
    </location>
</feature>
<comment type="caution">
    <text evidence="9">The sequence shown here is derived from an EMBL/GenBank/DDBJ whole genome shotgun (WGS) entry which is preliminary data.</text>
</comment>
<dbReference type="InterPro" id="IPR036259">
    <property type="entry name" value="MFS_trans_sf"/>
</dbReference>
<proteinExistence type="predicted"/>
<feature type="transmembrane region" description="Helical" evidence="7">
    <location>
        <begin position="122"/>
        <end position="142"/>
    </location>
</feature>
<keyword evidence="6 7" id="KW-0472">Membrane</keyword>
<evidence type="ECO:0000256" key="2">
    <source>
        <dbReference type="ARBA" id="ARBA00022448"/>
    </source>
</evidence>
<feature type="transmembrane region" description="Helical" evidence="7">
    <location>
        <begin position="154"/>
        <end position="174"/>
    </location>
</feature>
<dbReference type="Gene3D" id="1.20.1250.20">
    <property type="entry name" value="MFS general substrate transporter like domains"/>
    <property type="match status" value="1"/>
</dbReference>
<evidence type="ECO:0000256" key="4">
    <source>
        <dbReference type="ARBA" id="ARBA00022692"/>
    </source>
</evidence>
<dbReference type="EMBL" id="JAVDYC010000001">
    <property type="protein sequence ID" value="MDR7327582.1"/>
    <property type="molecule type" value="Genomic_DNA"/>
</dbReference>
<evidence type="ECO:0000313" key="9">
    <source>
        <dbReference type="EMBL" id="MDR7327582.1"/>
    </source>
</evidence>
<dbReference type="GO" id="GO:0022857">
    <property type="term" value="F:transmembrane transporter activity"/>
    <property type="evidence" value="ECO:0007669"/>
    <property type="project" value="InterPro"/>
</dbReference>
<reference evidence="9 10" key="1">
    <citation type="submission" date="2023-07" db="EMBL/GenBank/DDBJ databases">
        <title>Sequencing the genomes of 1000 actinobacteria strains.</title>
        <authorList>
            <person name="Klenk H.-P."/>
        </authorList>
    </citation>
    <scope>NUCLEOTIDE SEQUENCE [LARGE SCALE GENOMIC DNA]</scope>
    <source>
        <strain evidence="9 10">DSM 44711</strain>
    </source>
</reference>
<dbReference type="Pfam" id="PF07690">
    <property type="entry name" value="MFS_1"/>
    <property type="match status" value="1"/>
</dbReference>
<dbReference type="GO" id="GO:0005886">
    <property type="term" value="C:plasma membrane"/>
    <property type="evidence" value="ECO:0007669"/>
    <property type="project" value="UniProtKB-SubCell"/>
</dbReference>
<dbReference type="PROSITE" id="PS00216">
    <property type="entry name" value="SUGAR_TRANSPORT_1"/>
    <property type="match status" value="1"/>
</dbReference>
<feature type="transmembrane region" description="Helical" evidence="7">
    <location>
        <begin position="180"/>
        <end position="200"/>
    </location>
</feature>
<evidence type="ECO:0000256" key="7">
    <source>
        <dbReference type="SAM" id="Phobius"/>
    </source>
</evidence>
<dbReference type="Gene3D" id="1.20.1720.10">
    <property type="entry name" value="Multidrug resistance protein D"/>
    <property type="match status" value="1"/>
</dbReference>
<feature type="transmembrane region" description="Helical" evidence="7">
    <location>
        <begin position="92"/>
        <end position="110"/>
    </location>
</feature>
<evidence type="ECO:0000259" key="8">
    <source>
        <dbReference type="PROSITE" id="PS50850"/>
    </source>
</evidence>
<keyword evidence="10" id="KW-1185">Reference proteome</keyword>
<evidence type="ECO:0000256" key="3">
    <source>
        <dbReference type="ARBA" id="ARBA00022475"/>
    </source>
</evidence>
<dbReference type="AlphaFoldDB" id="A0AAE4CXK4"/>
<evidence type="ECO:0000313" key="10">
    <source>
        <dbReference type="Proteomes" id="UP001183629"/>
    </source>
</evidence>
<comment type="subcellular location">
    <subcellularLocation>
        <location evidence="1">Cell membrane</location>
        <topology evidence="1">Multi-pass membrane protein</topology>
    </subcellularLocation>
</comment>
<dbReference type="InterPro" id="IPR011701">
    <property type="entry name" value="MFS"/>
</dbReference>
<keyword evidence="3" id="KW-1003">Cell membrane</keyword>
<dbReference type="PROSITE" id="PS50850">
    <property type="entry name" value="MFS"/>
    <property type="match status" value="1"/>
</dbReference>
<feature type="transmembrane region" description="Helical" evidence="7">
    <location>
        <begin position="283"/>
        <end position="306"/>
    </location>
</feature>
<feature type="transmembrane region" description="Helical" evidence="7">
    <location>
        <begin position="372"/>
        <end position="397"/>
    </location>
</feature>
<feature type="transmembrane region" description="Helical" evidence="7">
    <location>
        <begin position="409"/>
        <end position="435"/>
    </location>
</feature>
<accession>A0AAE4CXK4</accession>
<protein>
    <submittedName>
        <fullName evidence="9">MFS family permease</fullName>
    </submittedName>
</protein>
<organism evidence="9 10">
    <name type="scientific">Catenuloplanes niger</name>
    <dbReference type="NCBI Taxonomy" id="587534"/>
    <lineage>
        <taxon>Bacteria</taxon>
        <taxon>Bacillati</taxon>
        <taxon>Actinomycetota</taxon>
        <taxon>Actinomycetes</taxon>
        <taxon>Micromonosporales</taxon>
        <taxon>Micromonosporaceae</taxon>
        <taxon>Catenuloplanes</taxon>
    </lineage>
</organism>
<evidence type="ECO:0000256" key="1">
    <source>
        <dbReference type="ARBA" id="ARBA00004651"/>
    </source>
</evidence>
<dbReference type="PANTHER" id="PTHR42718">
    <property type="entry name" value="MAJOR FACILITATOR SUPERFAMILY MULTIDRUG TRANSPORTER MFSC"/>
    <property type="match status" value="1"/>
</dbReference>
<name>A0AAE4CXK4_9ACTN</name>
<feature type="domain" description="Major facilitator superfamily (MFS) profile" evidence="8">
    <location>
        <begin position="26"/>
        <end position="475"/>
    </location>
</feature>
<feature type="transmembrane region" description="Helical" evidence="7">
    <location>
        <begin position="343"/>
        <end position="366"/>
    </location>
</feature>
<feature type="transmembrane region" description="Helical" evidence="7">
    <location>
        <begin position="212"/>
        <end position="232"/>
    </location>
</feature>
<feature type="transmembrane region" description="Helical" evidence="7">
    <location>
        <begin position="447"/>
        <end position="471"/>
    </location>
</feature>
<feature type="transmembrane region" description="Helical" evidence="7">
    <location>
        <begin position="61"/>
        <end position="80"/>
    </location>
</feature>
<feature type="transmembrane region" description="Helical" evidence="7">
    <location>
        <begin position="24"/>
        <end position="49"/>
    </location>
</feature>
<sequence>MTAESKLRAAVAEASDGSDSRRKILTLIVTCAVIFLDSLDTSTVGVALPSIQSDLGLSASSLQWLVSGYVIAYGGFLLLGGRVADLLGRRRVFFIGTAVFVAASVLGGAVSSEELIVASRVIKGISAAFTAPAAFSIITTTFREGPERNKALSVYGATAAVGYSVGLIASGLLTSVSWRLVFFVPGVLAVGVLLMTPAAVRRDVPADRTGRSFDFGGAILATSALLLLVYALVQAPLIGWLAPATLISLALAVVLFSAFLIIESRHHDPTLPLGILRSRGRASCYVVALLHGAAAIGWQFVAVLYLQQILGYGPFLTSLAVLPIGVTIYLTAQFLTSRLIGRFGIRVVCIAGMTIQAVAVGMYALVGLEDSYATLVLPGLILHGLACGVVFSSVNVGGVAGVADHQQGVAASLIVAAYAIGTGVGVAVMATIISARAATDAPADLLGAYQAAFVVAALLALLGAAFSVFGLPAERRAPAAPEAVPAS</sequence>
<dbReference type="SUPFAM" id="SSF103473">
    <property type="entry name" value="MFS general substrate transporter"/>
    <property type="match status" value="1"/>
</dbReference>
<keyword evidence="4 7" id="KW-0812">Transmembrane</keyword>
<dbReference type="Proteomes" id="UP001183629">
    <property type="component" value="Unassembled WGS sequence"/>
</dbReference>
<keyword evidence="5 7" id="KW-1133">Transmembrane helix</keyword>
<feature type="transmembrane region" description="Helical" evidence="7">
    <location>
        <begin position="312"/>
        <end position="331"/>
    </location>
</feature>
<dbReference type="InterPro" id="IPR020846">
    <property type="entry name" value="MFS_dom"/>
</dbReference>
<dbReference type="InterPro" id="IPR005829">
    <property type="entry name" value="Sugar_transporter_CS"/>
</dbReference>